<feature type="region of interest" description="Disordered" evidence="1">
    <location>
        <begin position="1"/>
        <end position="28"/>
    </location>
</feature>
<name>Q4RPJ5_TETNG</name>
<sequence>MNKTGSGKGSQGYVVGGDRSGGPPRHPSLWHFNDCQISSPVQTHLLSLAMNEYIWGSHHPAHGRPPPHLHDRKAILK</sequence>
<evidence type="ECO:0000256" key="1">
    <source>
        <dbReference type="SAM" id="MobiDB-lite"/>
    </source>
</evidence>
<organism evidence="2">
    <name type="scientific">Tetraodon nigroviridis</name>
    <name type="common">Spotted green pufferfish</name>
    <name type="synonym">Chelonodon nigroviridis</name>
    <dbReference type="NCBI Taxonomy" id="99883"/>
    <lineage>
        <taxon>Eukaryota</taxon>
        <taxon>Metazoa</taxon>
        <taxon>Chordata</taxon>
        <taxon>Craniata</taxon>
        <taxon>Vertebrata</taxon>
        <taxon>Euteleostomi</taxon>
        <taxon>Actinopterygii</taxon>
        <taxon>Neopterygii</taxon>
        <taxon>Teleostei</taxon>
        <taxon>Neoteleostei</taxon>
        <taxon>Acanthomorphata</taxon>
        <taxon>Eupercaria</taxon>
        <taxon>Tetraodontiformes</taxon>
        <taxon>Tetradontoidea</taxon>
        <taxon>Tetraodontidae</taxon>
        <taxon>Tetraodon</taxon>
    </lineage>
</organism>
<comment type="caution">
    <text evidence="2">The sequence shown here is derived from an EMBL/GenBank/DDBJ whole genome shotgun (WGS) entry which is preliminary data.</text>
</comment>
<feature type="region of interest" description="Disordered" evidence="1">
    <location>
        <begin position="56"/>
        <end position="77"/>
    </location>
</feature>
<evidence type="ECO:0000313" key="2">
    <source>
        <dbReference type="EMBL" id="CAG09687.1"/>
    </source>
</evidence>
<feature type="compositionally biased region" description="Gly residues" evidence="1">
    <location>
        <begin position="1"/>
        <end position="20"/>
    </location>
</feature>
<proteinExistence type="predicted"/>
<dbReference type="AlphaFoldDB" id="Q4RPJ5"/>
<dbReference type="EMBL" id="CAAE01015007">
    <property type="protein sequence ID" value="CAG09687.1"/>
    <property type="molecule type" value="Genomic_DNA"/>
</dbReference>
<protein>
    <submittedName>
        <fullName evidence="2">(spotted green pufferfish) hypothetical protein</fullName>
    </submittedName>
</protein>
<feature type="compositionally biased region" description="Basic and acidic residues" evidence="1">
    <location>
        <begin position="68"/>
        <end position="77"/>
    </location>
</feature>
<gene>
    <name evidence="2" type="ORF">GSTENG00031058001</name>
</gene>
<reference evidence="2" key="1">
    <citation type="journal article" date="2004" name="Nature">
        <title>Genome duplication in the teleost fish Tetraodon nigroviridis reveals the early vertebrate proto-karyotype.</title>
        <authorList>
            <person name="Jaillon O."/>
            <person name="Aury J.-M."/>
            <person name="Brunet F."/>
            <person name="Petit J.-L."/>
            <person name="Stange-Thomann N."/>
            <person name="Mauceli E."/>
            <person name="Bouneau L."/>
            <person name="Fischer C."/>
            <person name="Ozouf-Costaz C."/>
            <person name="Bernot A."/>
            <person name="Nicaud S."/>
            <person name="Jaffe D."/>
            <person name="Fisher S."/>
            <person name="Lutfalla G."/>
            <person name="Dossat C."/>
            <person name="Segurens B."/>
            <person name="Dasilva C."/>
            <person name="Salanoubat M."/>
            <person name="Levy M."/>
            <person name="Boudet N."/>
            <person name="Castellano S."/>
            <person name="Anthouard V."/>
            <person name="Jubin C."/>
            <person name="Castelli V."/>
            <person name="Katinka M."/>
            <person name="Vacherie B."/>
            <person name="Biemont C."/>
            <person name="Skalli Z."/>
            <person name="Cattolico L."/>
            <person name="Poulain J."/>
            <person name="De Berardinis V."/>
            <person name="Cruaud C."/>
            <person name="Duprat S."/>
            <person name="Brottier P."/>
            <person name="Coutanceau J.-P."/>
            <person name="Gouzy J."/>
            <person name="Parra G."/>
            <person name="Lardier G."/>
            <person name="Chapple C."/>
            <person name="McKernan K.J."/>
            <person name="McEwan P."/>
            <person name="Bosak S."/>
            <person name="Kellis M."/>
            <person name="Volff J.-N."/>
            <person name="Guigo R."/>
            <person name="Zody M.C."/>
            <person name="Mesirov J."/>
            <person name="Lindblad-Toh K."/>
            <person name="Birren B."/>
            <person name="Nusbaum C."/>
            <person name="Kahn D."/>
            <person name="Robinson-Rechavi M."/>
            <person name="Laudet V."/>
            <person name="Schachter V."/>
            <person name="Quetier F."/>
            <person name="Saurin W."/>
            <person name="Scarpelli C."/>
            <person name="Wincker P."/>
            <person name="Lander E.S."/>
            <person name="Weissenbach J."/>
            <person name="Roest Crollius H."/>
        </authorList>
    </citation>
    <scope>NUCLEOTIDE SEQUENCE [LARGE SCALE GENOMIC DNA]</scope>
</reference>
<accession>Q4RPJ5</accession>
<dbReference type="KEGG" id="tng:GSTEN00031058G001"/>
<reference evidence="2" key="2">
    <citation type="submission" date="2004-02" db="EMBL/GenBank/DDBJ databases">
        <authorList>
            <consortium name="Genoscope"/>
            <consortium name="Whitehead Institute Centre for Genome Research"/>
        </authorList>
    </citation>
    <scope>NUCLEOTIDE SEQUENCE</scope>
</reference>